<dbReference type="GO" id="GO:1990112">
    <property type="term" value="C:RQC complex"/>
    <property type="evidence" value="ECO:0007669"/>
    <property type="project" value="TreeGrafter"/>
</dbReference>
<comment type="function">
    <text evidence="5">Key component of the ribosome quality control system (RQC), a ribosome-associated complex that mediates the extraction of incompletely synthesized nascent chains from stalled ribosomes and their subsequent degradation. RqcH recruits Ala-charged tRNA, and with RqcP directs the elongation of stalled nascent chains on 50S ribosomal subunits, leading to non-templated C-terminal alanine extensions (Ala tail). The Ala tail promotes nascent chain degradation. May add between 1 and at least 8 Ala residues. Binds to stalled 50S ribosomal subunits.</text>
</comment>
<keyword evidence="8" id="KW-1185">Reference proteome</keyword>
<evidence type="ECO:0000313" key="7">
    <source>
        <dbReference type="EMBL" id="RGC50493.1"/>
    </source>
</evidence>
<evidence type="ECO:0000313" key="8">
    <source>
        <dbReference type="Proteomes" id="UP000261231"/>
    </source>
</evidence>
<comment type="caution">
    <text evidence="7">The sequence shown here is derived from an EMBL/GenBank/DDBJ whole genome shotgun (WGS) entry which is preliminary data.</text>
</comment>
<evidence type="ECO:0000259" key="6">
    <source>
        <dbReference type="Pfam" id="PF05670"/>
    </source>
</evidence>
<evidence type="ECO:0000256" key="2">
    <source>
        <dbReference type="ARBA" id="ARBA00022730"/>
    </source>
</evidence>
<organism evidence="7 8">
    <name type="scientific">Coprococcus catus</name>
    <dbReference type="NCBI Taxonomy" id="116085"/>
    <lineage>
        <taxon>Bacteria</taxon>
        <taxon>Bacillati</taxon>
        <taxon>Bacillota</taxon>
        <taxon>Clostridia</taxon>
        <taxon>Lachnospirales</taxon>
        <taxon>Lachnospiraceae</taxon>
        <taxon>Coprococcus</taxon>
    </lineage>
</organism>
<dbReference type="PANTHER" id="PTHR15239:SF6">
    <property type="entry name" value="RIBOSOME QUALITY CONTROL COMPLEX SUBUNIT NEMF"/>
    <property type="match status" value="1"/>
</dbReference>
<evidence type="ECO:0000256" key="5">
    <source>
        <dbReference type="HAMAP-Rule" id="MF_00844"/>
    </source>
</evidence>
<evidence type="ECO:0000256" key="1">
    <source>
        <dbReference type="ARBA" id="ARBA00022555"/>
    </source>
</evidence>
<dbReference type="GO" id="GO:0000049">
    <property type="term" value="F:tRNA binding"/>
    <property type="evidence" value="ECO:0007669"/>
    <property type="project" value="UniProtKB-UniRule"/>
</dbReference>
<keyword evidence="3 5" id="KW-0694">RNA-binding</keyword>
<keyword evidence="2 5" id="KW-0699">rRNA-binding</keyword>
<dbReference type="EMBL" id="QVFD01000002">
    <property type="protein sequence ID" value="RGC50493.1"/>
    <property type="molecule type" value="Genomic_DNA"/>
</dbReference>
<dbReference type="HAMAP" id="MF_00844_B">
    <property type="entry name" value="RqcH_B"/>
    <property type="match status" value="1"/>
</dbReference>
<name>A0A3E2XPP2_9FIRM</name>
<dbReference type="Pfam" id="PF05833">
    <property type="entry name" value="NFACT_N"/>
    <property type="match status" value="1"/>
</dbReference>
<dbReference type="InterPro" id="IPR043682">
    <property type="entry name" value="RqcH_bacterial"/>
</dbReference>
<dbReference type="GO" id="GO:0072344">
    <property type="term" value="P:rescue of stalled ribosome"/>
    <property type="evidence" value="ECO:0007669"/>
    <property type="project" value="UniProtKB-UniRule"/>
</dbReference>
<dbReference type="Proteomes" id="UP000261231">
    <property type="component" value="Unassembled WGS sequence"/>
</dbReference>
<dbReference type="Gene3D" id="1.10.8.50">
    <property type="match status" value="1"/>
</dbReference>
<dbReference type="FunFam" id="2.30.310.10:FF:000004">
    <property type="entry name" value="Fibronectin-binding protein A"/>
    <property type="match status" value="1"/>
</dbReference>
<dbReference type="OrthoDB" id="9766163at2"/>
<dbReference type="GO" id="GO:0043023">
    <property type="term" value="F:ribosomal large subunit binding"/>
    <property type="evidence" value="ECO:0007669"/>
    <property type="project" value="UniProtKB-UniRule"/>
</dbReference>
<accession>A0A3E2XPP2</accession>
<keyword evidence="4 5" id="KW-0648">Protein biosynthesis</keyword>
<feature type="domain" description="NFACT RNA-binding" evidence="6">
    <location>
        <begin position="461"/>
        <end position="555"/>
    </location>
</feature>
<dbReference type="InterPro" id="IPR051608">
    <property type="entry name" value="RQC_Subunit_NEMF"/>
</dbReference>
<gene>
    <name evidence="5" type="primary">rqcH</name>
    <name evidence="7" type="ORF">DW747_03740</name>
</gene>
<comment type="similarity">
    <text evidence="5">Belongs to the NEMF family.</text>
</comment>
<protein>
    <recommendedName>
        <fullName evidence="5">Rqc2 homolog RqcH</fullName>
        <shortName evidence="5">RqcH</shortName>
    </recommendedName>
</protein>
<dbReference type="AlphaFoldDB" id="A0A3E2XPP2"/>
<dbReference type="Pfam" id="PF05670">
    <property type="entry name" value="NFACT-R_1"/>
    <property type="match status" value="1"/>
</dbReference>
<sequence>MALDGLVISNIVYELSQTLTGGRINKIYQPEPDALILGIKNNRTNYKLLISASASLPLIYLTDDTPANPAVAPNFCMLLRKHINGGKILSITQPGLERILHFHIEHLNEMGDVCEKILIVELMGKHSNIIFCQPDMTIIDSIKHISANVSSIREVLPGRQYFIAETQHKLNPLEVDETSFIGKVLAQPLPVGKAIYTMITGISPLIAEELCFRASIDSGASTKALSELEQLHLYRTFEKLKEDIIEHRYQPNIVSDEGTPTEFSSTQLTCYGELQEEDFDSISEVLRYYYAARNAATRIRQRSSDLRRIVTTALERCRKKYALQEKQLKDTEKKDKYRIYGEMLNTYGYSLEPGAKSLKCINYYTNEEIQVPLDSQLSAHENSVKYFDRYAKLKRTWEALSVQIQETKDELEHLDSISTALDIAVSEDDLIQLKEELIQFGYIKRHYSGKKGNKKVRINSKPFHYISSDGFHMYVGKNNFQNEELTFKFATGNDWWFHAKGIPGSHVIVKSEGQELPDRTFEEAGRLAAYYSKGRDAEKVEIDYIQKKQVKKTPGGKPGFVIYHTNYSLLIDPDIRNIQQVK</sequence>
<reference evidence="7 8" key="1">
    <citation type="submission" date="2018-08" db="EMBL/GenBank/DDBJ databases">
        <title>A genome reference for cultivated species of the human gut microbiota.</title>
        <authorList>
            <person name="Zou Y."/>
            <person name="Xue W."/>
            <person name="Luo G."/>
        </authorList>
    </citation>
    <scope>NUCLEOTIDE SEQUENCE [LARGE SCALE GENOMIC DNA]</scope>
    <source>
        <strain evidence="7 8">AM28-39</strain>
    </source>
</reference>
<dbReference type="GO" id="GO:0019843">
    <property type="term" value="F:rRNA binding"/>
    <property type="evidence" value="ECO:0007669"/>
    <property type="project" value="UniProtKB-UniRule"/>
</dbReference>
<keyword evidence="1 5" id="KW-0820">tRNA-binding</keyword>
<evidence type="ECO:0000256" key="3">
    <source>
        <dbReference type="ARBA" id="ARBA00022884"/>
    </source>
</evidence>
<dbReference type="RefSeq" id="WP_015514582.1">
    <property type="nucleotide sequence ID" value="NZ_JAJCNA010000010.1"/>
</dbReference>
<dbReference type="InterPro" id="IPR008532">
    <property type="entry name" value="NFACT_RNA-bd"/>
</dbReference>
<proteinExistence type="inferred from homology"/>
<dbReference type="Gene3D" id="2.30.310.10">
    <property type="entry name" value="ibrinogen binding protein from staphylococcus aureus domain"/>
    <property type="match status" value="1"/>
</dbReference>
<evidence type="ECO:0000256" key="4">
    <source>
        <dbReference type="ARBA" id="ARBA00022917"/>
    </source>
</evidence>
<comment type="subunit">
    <text evidence="5">Associates with stalled 50S ribosomal subunits. Binds to RqcP.</text>
</comment>
<dbReference type="PANTHER" id="PTHR15239">
    <property type="entry name" value="NUCLEAR EXPORT MEDIATOR FACTOR NEMF"/>
    <property type="match status" value="1"/>
</dbReference>